<dbReference type="InterPro" id="IPR056768">
    <property type="entry name" value="THU_Piezo"/>
</dbReference>
<feature type="transmembrane region" description="Helical" evidence="6">
    <location>
        <begin position="249"/>
        <end position="268"/>
    </location>
</feature>
<dbReference type="InterPro" id="IPR057611">
    <property type="entry name" value="PIEZO_dom"/>
</dbReference>
<feature type="transmembrane region" description="Helical" evidence="6">
    <location>
        <begin position="1272"/>
        <end position="1289"/>
    </location>
</feature>
<feature type="transmembrane region" description="Helical" evidence="6">
    <location>
        <begin position="2387"/>
        <end position="2404"/>
    </location>
</feature>
<dbReference type="GO" id="GO:0016020">
    <property type="term" value="C:membrane"/>
    <property type="evidence" value="ECO:0007669"/>
    <property type="project" value="UniProtKB-SubCell"/>
</dbReference>
<dbReference type="GO" id="GO:0042391">
    <property type="term" value="P:regulation of membrane potential"/>
    <property type="evidence" value="ECO:0007669"/>
    <property type="project" value="TreeGrafter"/>
</dbReference>
<feature type="domain" description="Piezo THU9 and anchor" evidence="9">
    <location>
        <begin position="1926"/>
        <end position="2163"/>
    </location>
</feature>
<feature type="domain" description="Piezo non-specific cation channel cap" evidence="7">
    <location>
        <begin position="2191"/>
        <end position="2424"/>
    </location>
</feature>
<organism evidence="11 12">
    <name type="scientific">Gossypium tomentosum</name>
    <name type="common">Hawaiian cotton</name>
    <name type="synonym">Gossypium sandvicense</name>
    <dbReference type="NCBI Taxonomy" id="34277"/>
    <lineage>
        <taxon>Eukaryota</taxon>
        <taxon>Viridiplantae</taxon>
        <taxon>Streptophyta</taxon>
        <taxon>Embryophyta</taxon>
        <taxon>Tracheophyta</taxon>
        <taxon>Spermatophyta</taxon>
        <taxon>Magnoliopsida</taxon>
        <taxon>eudicotyledons</taxon>
        <taxon>Gunneridae</taxon>
        <taxon>Pentapetalae</taxon>
        <taxon>rosids</taxon>
        <taxon>malvids</taxon>
        <taxon>Malvales</taxon>
        <taxon>Malvaceae</taxon>
        <taxon>Malvoideae</taxon>
        <taxon>Gossypium</taxon>
    </lineage>
</organism>
<dbReference type="Pfam" id="PF12166">
    <property type="entry name" value="Piezo_cap"/>
    <property type="match status" value="1"/>
</dbReference>
<evidence type="ECO:0000256" key="4">
    <source>
        <dbReference type="ARBA" id="ARBA00022989"/>
    </source>
</evidence>
<keyword evidence="3 6" id="KW-0812">Transmembrane</keyword>
<proteinExistence type="inferred from homology"/>
<feature type="transmembrane region" description="Helical" evidence="6">
    <location>
        <begin position="808"/>
        <end position="829"/>
    </location>
</feature>
<protein>
    <submittedName>
        <fullName evidence="11">Uncharacterized protein</fullName>
    </submittedName>
</protein>
<feature type="transmembrane region" description="Helical" evidence="6">
    <location>
        <begin position="418"/>
        <end position="440"/>
    </location>
</feature>
<dbReference type="InterPro" id="IPR031334">
    <property type="entry name" value="Piezo_cap_dom"/>
</dbReference>
<feature type="transmembrane region" description="Helical" evidence="6">
    <location>
        <begin position="1066"/>
        <end position="1085"/>
    </location>
</feature>
<evidence type="ECO:0000313" key="11">
    <source>
        <dbReference type="EMBL" id="TYH91681.1"/>
    </source>
</evidence>
<feature type="transmembrane region" description="Helical" evidence="6">
    <location>
        <begin position="715"/>
        <end position="733"/>
    </location>
</feature>
<accession>A0A5D2MJH6</accession>
<feature type="domain" description="Piezo transmembrane helical unit" evidence="8">
    <location>
        <begin position="1617"/>
        <end position="1712"/>
    </location>
</feature>
<feature type="transmembrane region" description="Helical" evidence="6">
    <location>
        <begin position="1927"/>
        <end position="1950"/>
    </location>
</feature>
<keyword evidence="12" id="KW-1185">Reference proteome</keyword>
<feature type="transmembrane region" description="Helical" evidence="6">
    <location>
        <begin position="686"/>
        <end position="703"/>
    </location>
</feature>
<dbReference type="PANTHER" id="PTHR13167:SF46">
    <property type="entry name" value="PIEZO NON-SPECIFIC CATION CHANNEL R-RAS-BINDING DOMAIN-CONTAINING PROTEIN"/>
    <property type="match status" value="1"/>
</dbReference>
<comment type="similarity">
    <text evidence="2">Belongs to the PIEZO (TC 1.A.75) family.</text>
</comment>
<feature type="transmembrane region" description="Helical" evidence="6">
    <location>
        <begin position="1243"/>
        <end position="1260"/>
    </location>
</feature>
<feature type="transmembrane region" description="Helical" evidence="6">
    <location>
        <begin position="106"/>
        <end position="124"/>
    </location>
</feature>
<dbReference type="PANTHER" id="PTHR13167">
    <property type="entry name" value="PIEZO-TYPE MECHANOSENSITIVE ION CHANNEL COMPONENT"/>
    <property type="match status" value="1"/>
</dbReference>
<keyword evidence="4 6" id="KW-1133">Transmembrane helix</keyword>
<dbReference type="InterPro" id="IPR027272">
    <property type="entry name" value="Piezo"/>
</dbReference>
<feature type="transmembrane region" description="Helical" evidence="6">
    <location>
        <begin position="487"/>
        <end position="515"/>
    </location>
</feature>
<evidence type="ECO:0000259" key="10">
    <source>
        <dbReference type="Pfam" id="PF25288"/>
    </source>
</evidence>
<feature type="transmembrane region" description="Helical" evidence="6">
    <location>
        <begin position="521"/>
        <end position="540"/>
    </location>
</feature>
<sequence length="2537" mass="291562">MGKFLIGFVLPQLLLTAALLNRSLISLVDLLTFLLIQYAAPEIGFQFPRQSLLSWYTLIFSSLTILSHAIFYIVWVVKGDQWSISDAQWAKLIGFVRDQSSSFPSLIYFLMVQVLAALVALFEISGSRFGLDSQSDSFWGHLYSFVLQIGSHLRVLCCLLLPAVQLIVGISHPSWASLPFFICSSIGLVDWSLTSNFLGLFRSWRYLLLYAGLNIVLLYIYQLPVEYYGIFKWLADFIGLYKISAKSEWSEICSGLSLIVFYIILSWIRCDLMEMDFIMSARASSLTRQLLPSKHSFFIRESRSGVRHTNILLRGPILRTFGINYFTYGFPISLLALSFWSFHFASLYAFGLLAYVGYILYVFPSMYHLHRLNGLLLVLILLWAVSTYIFNIAFTVLSKEKWQDMEIWETIGLWHYPIPGFYLLAQFSLGVLVALSNLVNNSVFLYLSDRDGPSSSDDSSLDDTEETKVLIVATIVYGLRKSSRAMVLMLLFLIALNPGLIPALYMAFFLIFLLSHHVGTKIWQCLILLCEAHFTLLYLLQLNLISSTLEKKGSIAEKILSQLGSFNHAKSGDFLKIAVLACFSAIHNHGFEMLLSFSAIVQHTPCPPIGFTILRAGLLKSVILTVYTSKSRNPPEINFSHERKIGSYLNTIGKTFLSTYRSCGTYIVFLTILLTVYVVTPNYSSFGYLFFLLMWITERQLVGKTVKRLWLPLKVYAIAVFVFIYGLSAFSWLQEWLSRLVKLSSAFGYNPEASMLKNIWESLAVLVVMQLHRYERRQSKNFAPRDDVPETDAFNFLKRLLIWHSEKILYLTIFYASLSPISAFGFSYLFGLVICAISSKNSQIPSKLFLVYSASLVMIEYPFQMWGYQAEMFPGQKHHSVSFFLGLQVYEPGFLGVEFGLRGKVLVIVACILQHSVSQWFEKMPSNFENEGWWEDSCGLFMSTEIASNGDMNFTRGRKCLDANPLLRKMKKPRSYSCPSLKTIILGGMNPAGGSEGRNHTNGHLQESSNDNHKWKRKQIHMLRKERLEMQKASLKVYIKFWVENMFNLFGLEINMIALLLASFSVLNAISLLYIASLAACILLHRDAINKLWLIFVFLFASIFTLEYMAFLLNLTSWMHLSPTRAKALCNDCWRSSHIHFDYCKKCWLGFIVDEPRMLISYYTVFMFSCLKLHADRLSSLSGFQTYKEMMLHSKQVSGLSDLSFETRVLWTFLDYLRLYSYCHLLDLVLALILITGTLEYDVLHLGYLGFALVFFRIRLQILKKKNSIFKFLRIYNFALIVLSLAYQSPFVGDFCEGKCEMIDRISKVIGLHKYGFHVTSRFALVEVIIFILVSLQSYMFSSLEFDYVSKYLEAEKISALVREQEKRAAWKTAHLQHIRKSEEQKRMRNLQVEKIKSEMLNLLIQLHSLSTTNCGSTFPEGKIKRNRNLSVNSNPSQTTPKKWDADLERNDLSGRLDLLSNHDMNGSPRSERTVVLCEEDSRQQSVNSLFEIDELHETVNGNMYSHTKPQEKYQSKRSPLASAVQLIGDGVSQVQSLGSMAVMNLASLLNIEHEKLDSYDHSSDDEVFYEVENHDFGGEHIERTHSMLSDSDRNMFNVARRQIKIIFHHIWDQMRSNNNVVCYCCFILIFLWNFSLLSMVYLVGLFLYALCVNTGPSHMFWVIMLIYTEVCILLQYLYQIIIQHFGMIFKAGLFRELGFPACKNMSSFVISHWPLFLVYLFTLLQYAITASEGEWTVTAEFSFTRKNHHQEIAAYDFGFFRRLKGLLLHLRNVMEVLIRNLYRYWISLTQESETPPYFVQLSMEVNLPPGDGIQPEMIESKMNKLLKIMHDRRCRDNLNIYPASRVRVQSIERSPENDNISLVVFEVLYASPSGDSSFKEGQRSLTPSADVTSEILEAYHADIFREIRFPYTILSVIGGGKKDIDLYAYVFCADLVVFFLVAIFYQSVIKNNSEFLEVYQHEDQFPKEFVFILMVIFFLIVLDRVIYLCSFATAKVIFYLFTLFLFTYSVTNYAWQMEPSDKHAGKFALRAIYLTKLISLALQAIQIRFGIPNESNLYRQFLTSSISQTNFLGFQIYRALPFLYELRCVLDWSCTTTSLTMYDWLKLEDIHGSLFLVKCDADLNRAKHQQGKKQTKLTKFCSGICLFFILICVIWAPMLMYSSGNPTNIANPIREASVQIDIKTSSGRLTLFETTLCERISWNKVKHEHIDLDPQGYLDNYNEVDIQLICCQPDASKVWLVPPVVQARFIDSLQQSMDIVFSWQFRRDRPKGKEVVKHQLLVADHDLPKSAEVMQVLNGTANSFRMFNIYPRYFRVTGSGDLRFLEQLVEKVSGDLVLNHGNPEWWSFQDIDASSGTGCCEFAGPVAIIVSEETPQGILGDTLSKFSIWGLYITFVLAVGRFIRLQCSDLRMRIQVENLPSCDSYVGTGCLQSVRTYMLQELRVSLRLKRFFTGHWSAFIDLHTCCSSTLSLTNYVSSSPIQPNFYYSYDFFFQALFSDDSKISFFLGLGEGIHSKGSLNYLEINNCKIKSKKIHI</sequence>
<feature type="transmembrane region" description="Helical" evidence="6">
    <location>
        <begin position="345"/>
        <end position="363"/>
    </location>
</feature>
<evidence type="ECO:0000256" key="2">
    <source>
        <dbReference type="ARBA" id="ARBA00007821"/>
    </source>
</evidence>
<dbReference type="GO" id="GO:0008381">
    <property type="term" value="F:mechanosensitive monoatomic ion channel activity"/>
    <property type="evidence" value="ECO:0007669"/>
    <property type="project" value="InterPro"/>
</dbReference>
<evidence type="ECO:0000259" key="8">
    <source>
        <dbReference type="Pfam" id="PF23188"/>
    </source>
</evidence>
<dbReference type="Pfam" id="PF23188">
    <property type="entry name" value="THU_Piezo1"/>
    <property type="match status" value="1"/>
</dbReference>
<evidence type="ECO:0000256" key="3">
    <source>
        <dbReference type="ARBA" id="ARBA00022692"/>
    </source>
</evidence>
<feature type="transmembrane region" description="Helical" evidence="6">
    <location>
        <begin position="1997"/>
        <end position="2016"/>
    </location>
</feature>
<dbReference type="InterPro" id="IPR056770">
    <property type="entry name" value="Piezo_THU9_anchor"/>
</dbReference>
<feature type="transmembrane region" description="Helical" evidence="6">
    <location>
        <begin position="375"/>
        <end position="398"/>
    </location>
</feature>
<name>A0A5D2MJH6_GOSTO</name>
<dbReference type="Proteomes" id="UP000322667">
    <property type="component" value="Chromosome A13"/>
</dbReference>
<feature type="transmembrane region" description="Helical" evidence="6">
    <location>
        <begin position="1621"/>
        <end position="1648"/>
    </location>
</feature>
<gene>
    <name evidence="11" type="ORF">ES332_A13G131000v1</name>
</gene>
<evidence type="ECO:0000313" key="12">
    <source>
        <dbReference type="Proteomes" id="UP000322667"/>
    </source>
</evidence>
<evidence type="ECO:0000256" key="1">
    <source>
        <dbReference type="ARBA" id="ARBA00004141"/>
    </source>
</evidence>
<dbReference type="EMBL" id="CM017622">
    <property type="protein sequence ID" value="TYH91681.1"/>
    <property type="molecule type" value="Genomic_DNA"/>
</dbReference>
<feature type="transmembrane region" description="Helical" evidence="6">
    <location>
        <begin position="206"/>
        <end position="224"/>
    </location>
</feature>
<feature type="transmembrane region" description="Helical" evidence="6">
    <location>
        <begin position="2141"/>
        <end position="2162"/>
    </location>
</feature>
<feature type="transmembrane region" description="Helical" evidence="6">
    <location>
        <begin position="1219"/>
        <end position="1237"/>
    </location>
</feature>
<comment type="subcellular location">
    <subcellularLocation>
        <location evidence="1">Membrane</location>
        <topology evidence="1">Multi-pass membrane protein</topology>
    </subcellularLocation>
</comment>
<evidence type="ECO:0000259" key="9">
    <source>
        <dbReference type="Pfam" id="PF24874"/>
    </source>
</evidence>
<dbReference type="Pfam" id="PF24874">
    <property type="entry name" value="Piezo_THU9_anchor"/>
    <property type="match status" value="1"/>
</dbReference>
<feature type="transmembrane region" description="Helical" evidence="6">
    <location>
        <begin position="317"/>
        <end position="339"/>
    </location>
</feature>
<feature type="transmembrane region" description="Helical" evidence="6">
    <location>
        <begin position="1660"/>
        <end position="1679"/>
    </location>
</feature>
<feature type="transmembrane region" description="Helical" evidence="6">
    <location>
        <begin position="1970"/>
        <end position="1990"/>
    </location>
</feature>
<dbReference type="Pfam" id="PF25288">
    <property type="entry name" value="PIEZO"/>
    <property type="match status" value="1"/>
</dbReference>
<dbReference type="GO" id="GO:0050982">
    <property type="term" value="P:detection of mechanical stimulus"/>
    <property type="evidence" value="ECO:0007669"/>
    <property type="project" value="TreeGrafter"/>
</dbReference>
<feature type="transmembrane region" description="Helical" evidence="6">
    <location>
        <begin position="2028"/>
        <end position="2046"/>
    </location>
</feature>
<feature type="transmembrane region" description="Helical" evidence="6">
    <location>
        <begin position="663"/>
        <end position="680"/>
    </location>
</feature>
<evidence type="ECO:0000256" key="6">
    <source>
        <dbReference type="SAM" id="Phobius"/>
    </source>
</evidence>
<feature type="transmembrane region" description="Helical" evidence="6">
    <location>
        <begin position="1092"/>
        <end position="1113"/>
    </location>
</feature>
<evidence type="ECO:0000259" key="7">
    <source>
        <dbReference type="Pfam" id="PF12166"/>
    </source>
</evidence>
<dbReference type="GO" id="GO:0005261">
    <property type="term" value="F:monoatomic cation channel activity"/>
    <property type="evidence" value="ECO:0007669"/>
    <property type="project" value="TreeGrafter"/>
</dbReference>
<keyword evidence="5 6" id="KW-0472">Membrane</keyword>
<dbReference type="GO" id="GO:0071260">
    <property type="term" value="P:cellular response to mechanical stimulus"/>
    <property type="evidence" value="ECO:0007669"/>
    <property type="project" value="TreeGrafter"/>
</dbReference>
<feature type="domain" description="Piezo-type mechanosensitive ion channel homolog" evidence="10">
    <location>
        <begin position="471"/>
        <end position="600"/>
    </location>
</feature>
<feature type="transmembrane region" description="Helical" evidence="6">
    <location>
        <begin position="1323"/>
        <end position="1341"/>
    </location>
</feature>
<evidence type="ECO:0000256" key="5">
    <source>
        <dbReference type="ARBA" id="ARBA00023136"/>
    </source>
</evidence>
<feature type="transmembrane region" description="Helical" evidence="6">
    <location>
        <begin position="174"/>
        <end position="194"/>
    </location>
</feature>
<reference evidence="11 12" key="1">
    <citation type="submission" date="2019-07" db="EMBL/GenBank/DDBJ databases">
        <title>WGS assembly of Gossypium tomentosum.</title>
        <authorList>
            <person name="Chen Z.J."/>
            <person name="Sreedasyam A."/>
            <person name="Ando A."/>
            <person name="Song Q."/>
            <person name="De L."/>
            <person name="Hulse-Kemp A."/>
            <person name="Ding M."/>
            <person name="Ye W."/>
            <person name="Kirkbride R."/>
            <person name="Jenkins J."/>
            <person name="Plott C."/>
            <person name="Lovell J."/>
            <person name="Lin Y.-M."/>
            <person name="Vaughn R."/>
            <person name="Liu B."/>
            <person name="Li W."/>
            <person name="Simpson S."/>
            <person name="Scheffler B."/>
            <person name="Saski C."/>
            <person name="Grover C."/>
            <person name="Hu G."/>
            <person name="Conover J."/>
            <person name="Carlson J."/>
            <person name="Shu S."/>
            <person name="Boston L."/>
            <person name="Williams M."/>
            <person name="Peterson D."/>
            <person name="Mcgee K."/>
            <person name="Jones D."/>
            <person name="Wendel J."/>
            <person name="Stelly D."/>
            <person name="Grimwood J."/>
            <person name="Schmutz J."/>
        </authorList>
    </citation>
    <scope>NUCLEOTIDE SEQUENCE [LARGE SCALE GENOMIC DNA]</scope>
    <source>
        <strain evidence="11">7179.01</strain>
    </source>
</reference>
<feature type="transmembrane region" description="Helical" evidence="6">
    <location>
        <begin position="55"/>
        <end position="75"/>
    </location>
</feature>